<dbReference type="InterPro" id="IPR020846">
    <property type="entry name" value="MFS_dom"/>
</dbReference>
<dbReference type="CDD" id="cd17369">
    <property type="entry name" value="MFS_ShiA_like"/>
    <property type="match status" value="1"/>
</dbReference>
<keyword evidence="4 8" id="KW-0812">Transmembrane</keyword>
<reference evidence="11" key="1">
    <citation type="submission" date="2017-01" db="EMBL/GenBank/DDBJ databases">
        <title>Genome Analysis of Deinococcus marmoris KOPRI26562.</title>
        <authorList>
            <person name="Kim J.H."/>
            <person name="Oh H.-M."/>
        </authorList>
    </citation>
    <scope>NUCLEOTIDE SEQUENCE [LARGE SCALE GENOMIC DNA]</scope>
    <source>
        <strain evidence="11">PAMC 26633</strain>
    </source>
</reference>
<name>A0A226X1Z3_CABSO</name>
<feature type="transmembrane region" description="Helical" evidence="8">
    <location>
        <begin position="107"/>
        <end position="124"/>
    </location>
</feature>
<evidence type="ECO:0000256" key="1">
    <source>
        <dbReference type="ARBA" id="ARBA00004651"/>
    </source>
</evidence>
<sequence>MNAHPSTLAGDPGPSGNDHADTAPPPVSARQLQRATLTGAVGSALEYYDFSIYGLASALVFGHIFFPTLGATAGLMASFATYGAGFLARPFGGLFFGSIGDRKGRKFVLLVTIAIMGASTTLIGCLPAGSWGAVLLVLLRLAQGFGAGAEQAGASTLMAEVSPVKRRGFFAALPFVGVFAGLALATFTFSTMQRLLGDQAMLSWGWRVPFLGSVVLIGVAIWIRLRLRESPVFAQLEASREVIRSPMKTVIATARRPVLAATLMRFAEQGGSTIYNTIVIAFLGGFVATKIGVPRGELAAIGTTGALIASIVSIVTTPLFGALSDRIGRLAVYRGGAIFLLIWSVPSWWMISTGNPVWVTVAMVGGLAFGANSMLGAQCAHFTELFGNRYRYSGVALARELGAVLSGGIAPLLGVYLIGLSGGAFWVMGVYMAVLCVLTLIGTFLSTETRERDLTLLNDAVGKGS</sequence>
<evidence type="ECO:0000256" key="5">
    <source>
        <dbReference type="ARBA" id="ARBA00022989"/>
    </source>
</evidence>
<evidence type="ECO:0000313" key="11">
    <source>
        <dbReference type="Proteomes" id="UP000214720"/>
    </source>
</evidence>
<comment type="caution">
    <text evidence="10">The sequence shown here is derived from an EMBL/GenBank/DDBJ whole genome shotgun (WGS) entry which is preliminary data.</text>
</comment>
<accession>A0A226X1Z3</accession>
<dbReference type="PANTHER" id="PTHR43045">
    <property type="entry name" value="SHIKIMATE TRANSPORTER"/>
    <property type="match status" value="1"/>
</dbReference>
<feature type="domain" description="Major facilitator superfamily (MFS) profile" evidence="9">
    <location>
        <begin position="35"/>
        <end position="450"/>
    </location>
</feature>
<dbReference type="GO" id="GO:0022857">
    <property type="term" value="F:transmembrane transporter activity"/>
    <property type="evidence" value="ECO:0007669"/>
    <property type="project" value="InterPro"/>
</dbReference>
<comment type="subcellular location">
    <subcellularLocation>
        <location evidence="1">Cell membrane</location>
        <topology evidence="1">Multi-pass membrane protein</topology>
    </subcellularLocation>
</comment>
<evidence type="ECO:0000256" key="6">
    <source>
        <dbReference type="ARBA" id="ARBA00023136"/>
    </source>
</evidence>
<feature type="transmembrane region" description="Helical" evidence="8">
    <location>
        <begin position="357"/>
        <end position="375"/>
    </location>
</feature>
<evidence type="ECO:0000256" key="7">
    <source>
        <dbReference type="SAM" id="MobiDB-lite"/>
    </source>
</evidence>
<dbReference type="PANTHER" id="PTHR43045:SF1">
    <property type="entry name" value="SHIKIMATE TRANSPORTER"/>
    <property type="match status" value="1"/>
</dbReference>
<dbReference type="PROSITE" id="PS50850">
    <property type="entry name" value="MFS"/>
    <property type="match status" value="1"/>
</dbReference>
<keyword evidence="2" id="KW-0813">Transport</keyword>
<dbReference type="Pfam" id="PF00083">
    <property type="entry name" value="Sugar_tr"/>
    <property type="match status" value="2"/>
</dbReference>
<protein>
    <submittedName>
        <fullName evidence="10">L-Proline/Glycine betaine transporter ProP</fullName>
    </submittedName>
</protein>
<feature type="transmembrane region" description="Helical" evidence="8">
    <location>
        <begin position="332"/>
        <end position="351"/>
    </location>
</feature>
<dbReference type="AlphaFoldDB" id="A0A226X1Z3"/>
<dbReference type="SUPFAM" id="SSF103473">
    <property type="entry name" value="MFS general substrate transporter"/>
    <property type="match status" value="1"/>
</dbReference>
<dbReference type="InterPro" id="IPR036259">
    <property type="entry name" value="MFS_trans_sf"/>
</dbReference>
<dbReference type="EMBL" id="MTHB01000111">
    <property type="protein sequence ID" value="OXC76898.1"/>
    <property type="molecule type" value="Genomic_DNA"/>
</dbReference>
<proteinExistence type="predicted"/>
<dbReference type="InterPro" id="IPR005828">
    <property type="entry name" value="MFS_sugar_transport-like"/>
</dbReference>
<feature type="transmembrane region" description="Helical" evidence="8">
    <location>
        <begin position="169"/>
        <end position="192"/>
    </location>
</feature>
<evidence type="ECO:0000259" key="9">
    <source>
        <dbReference type="PROSITE" id="PS50850"/>
    </source>
</evidence>
<feature type="transmembrane region" description="Helical" evidence="8">
    <location>
        <begin position="204"/>
        <end position="223"/>
    </location>
</feature>
<dbReference type="Gene3D" id="1.20.1250.20">
    <property type="entry name" value="MFS general substrate transporter like domains"/>
    <property type="match status" value="2"/>
</dbReference>
<dbReference type="GO" id="GO:0005886">
    <property type="term" value="C:plasma membrane"/>
    <property type="evidence" value="ECO:0007669"/>
    <property type="project" value="UniProtKB-SubCell"/>
</dbReference>
<evidence type="ECO:0000256" key="8">
    <source>
        <dbReference type="SAM" id="Phobius"/>
    </source>
</evidence>
<feature type="transmembrane region" description="Helical" evidence="8">
    <location>
        <begin position="396"/>
        <end position="418"/>
    </location>
</feature>
<keyword evidence="6 8" id="KW-0472">Membrane</keyword>
<evidence type="ECO:0000313" key="10">
    <source>
        <dbReference type="EMBL" id="OXC76898.1"/>
    </source>
</evidence>
<gene>
    <name evidence="10" type="ORF">BSU04_19955</name>
</gene>
<feature type="transmembrane region" description="Helical" evidence="8">
    <location>
        <begin position="64"/>
        <end position="87"/>
    </location>
</feature>
<dbReference type="Proteomes" id="UP000214720">
    <property type="component" value="Unassembled WGS sequence"/>
</dbReference>
<keyword evidence="3" id="KW-1003">Cell membrane</keyword>
<evidence type="ECO:0000256" key="2">
    <source>
        <dbReference type="ARBA" id="ARBA00022448"/>
    </source>
</evidence>
<dbReference type="RefSeq" id="WP_089162065.1">
    <property type="nucleotide sequence ID" value="NZ_MTHB01000111.1"/>
</dbReference>
<feature type="region of interest" description="Disordered" evidence="7">
    <location>
        <begin position="1"/>
        <end position="27"/>
    </location>
</feature>
<organism evidence="10 11">
    <name type="scientific">Caballeronia sordidicola</name>
    <name type="common">Burkholderia sordidicola</name>
    <dbReference type="NCBI Taxonomy" id="196367"/>
    <lineage>
        <taxon>Bacteria</taxon>
        <taxon>Pseudomonadati</taxon>
        <taxon>Pseudomonadota</taxon>
        <taxon>Betaproteobacteria</taxon>
        <taxon>Burkholderiales</taxon>
        <taxon>Burkholderiaceae</taxon>
        <taxon>Caballeronia</taxon>
    </lineage>
</organism>
<feature type="transmembrane region" description="Helical" evidence="8">
    <location>
        <begin position="299"/>
        <end position="320"/>
    </location>
</feature>
<dbReference type="OrthoDB" id="6766492at2"/>
<evidence type="ECO:0000256" key="4">
    <source>
        <dbReference type="ARBA" id="ARBA00022692"/>
    </source>
</evidence>
<feature type="transmembrane region" description="Helical" evidence="8">
    <location>
        <begin position="424"/>
        <end position="445"/>
    </location>
</feature>
<evidence type="ECO:0000256" key="3">
    <source>
        <dbReference type="ARBA" id="ARBA00022475"/>
    </source>
</evidence>
<keyword evidence="5 8" id="KW-1133">Transmembrane helix</keyword>